<sequence length="55" mass="5615">MAHTITDDCTNCGACEDSCPVNAISEQGAKRAIDADTCIDCGACVDTCPVNAIHA</sequence>
<comment type="cofactor">
    <cofactor evidence="1 9">
        <name>[4Fe-4S] cluster</name>
        <dbReference type="ChEBI" id="CHEBI:49883"/>
    </cofactor>
</comment>
<protein>
    <recommendedName>
        <fullName evidence="9">Ferredoxin</fullName>
    </recommendedName>
</protein>
<dbReference type="GO" id="GO:0051539">
    <property type="term" value="F:4 iron, 4 sulfur cluster binding"/>
    <property type="evidence" value="ECO:0007669"/>
    <property type="project" value="UniProtKB-UniRule"/>
</dbReference>
<evidence type="ECO:0000256" key="5">
    <source>
        <dbReference type="ARBA" id="ARBA00022723"/>
    </source>
</evidence>
<dbReference type="OrthoDB" id="9803397at2"/>
<gene>
    <name evidence="11" type="ORF">ET418_02170</name>
</gene>
<keyword evidence="5 9" id="KW-0479">Metal-binding</keyword>
<comment type="caution">
    <text evidence="11">The sequence shown here is derived from an EMBL/GenBank/DDBJ whole genome shotgun (WGS) entry which is preliminary data.</text>
</comment>
<organism evidence="11 12">
    <name type="scientific">Oryzomonas rubra</name>
    <dbReference type="NCBI Taxonomy" id="2509454"/>
    <lineage>
        <taxon>Bacteria</taxon>
        <taxon>Pseudomonadati</taxon>
        <taxon>Thermodesulfobacteriota</taxon>
        <taxon>Desulfuromonadia</taxon>
        <taxon>Geobacterales</taxon>
        <taxon>Geobacteraceae</taxon>
        <taxon>Oryzomonas</taxon>
    </lineage>
</organism>
<evidence type="ECO:0000256" key="7">
    <source>
        <dbReference type="ARBA" id="ARBA00023004"/>
    </source>
</evidence>
<keyword evidence="8 9" id="KW-0411">Iron-sulfur</keyword>
<keyword evidence="3 9" id="KW-0813">Transport</keyword>
<dbReference type="AlphaFoldDB" id="A0A5A9XQC5"/>
<dbReference type="InterPro" id="IPR000813">
    <property type="entry name" value="7Fe_ferredoxin"/>
</dbReference>
<dbReference type="GO" id="GO:0009055">
    <property type="term" value="F:electron transfer activity"/>
    <property type="evidence" value="ECO:0007669"/>
    <property type="project" value="UniProtKB-UniRule"/>
</dbReference>
<evidence type="ECO:0000256" key="8">
    <source>
        <dbReference type="ARBA" id="ARBA00023014"/>
    </source>
</evidence>
<dbReference type="PANTHER" id="PTHR24960">
    <property type="entry name" value="PHOTOSYSTEM I IRON-SULFUR CENTER-RELATED"/>
    <property type="match status" value="1"/>
</dbReference>
<dbReference type="PROSITE" id="PS00198">
    <property type="entry name" value="4FE4S_FER_1"/>
    <property type="match status" value="2"/>
</dbReference>
<keyword evidence="7 9" id="KW-0408">Iron</keyword>
<dbReference type="Proteomes" id="UP000324298">
    <property type="component" value="Unassembled WGS sequence"/>
</dbReference>
<dbReference type="SUPFAM" id="SSF54862">
    <property type="entry name" value="4Fe-4S ferredoxins"/>
    <property type="match status" value="1"/>
</dbReference>
<evidence type="ECO:0000256" key="1">
    <source>
        <dbReference type="ARBA" id="ARBA00001966"/>
    </source>
</evidence>
<dbReference type="Pfam" id="PF13237">
    <property type="entry name" value="Fer4_10"/>
    <property type="match status" value="1"/>
</dbReference>
<dbReference type="PRINTS" id="PR00354">
    <property type="entry name" value="7FE8SFRDOXIN"/>
</dbReference>
<evidence type="ECO:0000313" key="11">
    <source>
        <dbReference type="EMBL" id="KAA0895347.1"/>
    </source>
</evidence>
<name>A0A5A9XQC5_9BACT</name>
<accession>A0A5A9XQC5</accession>
<dbReference type="GO" id="GO:0005737">
    <property type="term" value="C:cytoplasm"/>
    <property type="evidence" value="ECO:0007669"/>
    <property type="project" value="TreeGrafter"/>
</dbReference>
<keyword evidence="4 9" id="KW-0004">4Fe-4S</keyword>
<dbReference type="InterPro" id="IPR050157">
    <property type="entry name" value="PSI_iron-sulfur_center"/>
</dbReference>
<evidence type="ECO:0000256" key="2">
    <source>
        <dbReference type="ARBA" id="ARBA00003532"/>
    </source>
</evidence>
<dbReference type="PROSITE" id="PS51379">
    <property type="entry name" value="4FE4S_FER_2"/>
    <property type="match status" value="2"/>
</dbReference>
<dbReference type="InterPro" id="IPR017896">
    <property type="entry name" value="4Fe4S_Fe-S-bd"/>
</dbReference>
<keyword evidence="12" id="KW-1185">Reference proteome</keyword>
<evidence type="ECO:0000259" key="10">
    <source>
        <dbReference type="PROSITE" id="PS51379"/>
    </source>
</evidence>
<evidence type="ECO:0000313" key="12">
    <source>
        <dbReference type="Proteomes" id="UP000324298"/>
    </source>
</evidence>
<comment type="function">
    <text evidence="2 9">Ferredoxins are iron-sulfur proteins that transfer electrons in a wide variety of metabolic reactions.</text>
</comment>
<dbReference type="InterPro" id="IPR017900">
    <property type="entry name" value="4Fe4S_Fe_S_CS"/>
</dbReference>
<dbReference type="RefSeq" id="WP_149305927.1">
    <property type="nucleotide sequence ID" value="NZ_SRSD01000001.1"/>
</dbReference>
<dbReference type="PANTHER" id="PTHR24960:SF79">
    <property type="entry name" value="PHOTOSYSTEM I IRON-SULFUR CENTER"/>
    <property type="match status" value="1"/>
</dbReference>
<evidence type="ECO:0000256" key="9">
    <source>
        <dbReference type="RuleBase" id="RU365098"/>
    </source>
</evidence>
<evidence type="ECO:0000256" key="6">
    <source>
        <dbReference type="ARBA" id="ARBA00022982"/>
    </source>
</evidence>
<dbReference type="EMBL" id="SRSD01000001">
    <property type="protein sequence ID" value="KAA0895347.1"/>
    <property type="molecule type" value="Genomic_DNA"/>
</dbReference>
<feature type="domain" description="4Fe-4S ferredoxin-type" evidence="10">
    <location>
        <begin position="1"/>
        <end position="25"/>
    </location>
</feature>
<evidence type="ECO:0000256" key="3">
    <source>
        <dbReference type="ARBA" id="ARBA00022448"/>
    </source>
</evidence>
<dbReference type="GO" id="GO:0046872">
    <property type="term" value="F:metal ion binding"/>
    <property type="evidence" value="ECO:0007669"/>
    <property type="project" value="UniProtKB-UniRule"/>
</dbReference>
<dbReference type="Gene3D" id="3.30.70.20">
    <property type="match status" value="1"/>
</dbReference>
<proteinExistence type="predicted"/>
<evidence type="ECO:0000256" key="4">
    <source>
        <dbReference type="ARBA" id="ARBA00022485"/>
    </source>
</evidence>
<feature type="domain" description="4Fe-4S ferredoxin-type" evidence="10">
    <location>
        <begin position="29"/>
        <end position="55"/>
    </location>
</feature>
<keyword evidence="6 9" id="KW-0249">Electron transport</keyword>
<reference evidence="11 12" key="1">
    <citation type="submission" date="2019-04" db="EMBL/GenBank/DDBJ databases">
        <title>Geobacter ruber sp. nov., ferric-reducing bacteria isolated from paddy soil.</title>
        <authorList>
            <person name="Xu Z."/>
            <person name="Masuda Y."/>
            <person name="Itoh H."/>
            <person name="Senoo K."/>
        </authorList>
    </citation>
    <scope>NUCLEOTIDE SEQUENCE [LARGE SCALE GENOMIC DNA]</scope>
    <source>
        <strain evidence="11 12">Red88</strain>
    </source>
</reference>